<evidence type="ECO:0000313" key="1">
    <source>
        <dbReference type="EMBL" id="WVZ52589.1"/>
    </source>
</evidence>
<dbReference type="AlphaFoldDB" id="A0AAQ3SH13"/>
<keyword evidence="3" id="KW-1185">Reference proteome</keyword>
<feature type="non-terminal residue" evidence="2">
    <location>
        <position position="1"/>
    </location>
</feature>
<dbReference type="EMBL" id="CP144745">
    <property type="protein sequence ID" value="WVZ52589.1"/>
    <property type="molecule type" value="Genomic_DNA"/>
</dbReference>
<name>A0AAQ3SH13_PASNO</name>
<sequence length="73" mass="7961">MLRRRSPCGGLEVRQRAAATLVDRCRSRALGPEPSAPFVSSYPSETSGVRSEFLFPLMPVTQPTEVQTAEPKG</sequence>
<organism evidence="2 3">
    <name type="scientific">Paspalum notatum var. saurae</name>
    <dbReference type="NCBI Taxonomy" id="547442"/>
    <lineage>
        <taxon>Eukaryota</taxon>
        <taxon>Viridiplantae</taxon>
        <taxon>Streptophyta</taxon>
        <taxon>Embryophyta</taxon>
        <taxon>Tracheophyta</taxon>
        <taxon>Spermatophyta</taxon>
        <taxon>Magnoliopsida</taxon>
        <taxon>Liliopsida</taxon>
        <taxon>Poales</taxon>
        <taxon>Poaceae</taxon>
        <taxon>PACMAD clade</taxon>
        <taxon>Panicoideae</taxon>
        <taxon>Andropogonodae</taxon>
        <taxon>Paspaleae</taxon>
        <taxon>Paspalinae</taxon>
        <taxon>Paspalum</taxon>
    </lineage>
</organism>
<gene>
    <name evidence="1" type="ORF">U9M48_003636</name>
    <name evidence="2" type="ORF">U9M48_003637</name>
</gene>
<accession>A0AAQ3SH13</accession>
<protein>
    <submittedName>
        <fullName evidence="2">Uncharacterized protein</fullName>
    </submittedName>
</protein>
<evidence type="ECO:0000313" key="2">
    <source>
        <dbReference type="EMBL" id="WVZ52591.1"/>
    </source>
</evidence>
<dbReference type="Proteomes" id="UP001341281">
    <property type="component" value="Chromosome 01"/>
</dbReference>
<evidence type="ECO:0000313" key="3">
    <source>
        <dbReference type="Proteomes" id="UP001341281"/>
    </source>
</evidence>
<proteinExistence type="predicted"/>
<reference evidence="2 3" key="1">
    <citation type="submission" date="2024-02" db="EMBL/GenBank/DDBJ databases">
        <title>High-quality chromosome-scale genome assembly of Pensacola bahiagrass (Paspalum notatum Flugge var. saurae).</title>
        <authorList>
            <person name="Vega J.M."/>
            <person name="Podio M."/>
            <person name="Orjuela J."/>
            <person name="Siena L.A."/>
            <person name="Pessino S.C."/>
            <person name="Combes M.C."/>
            <person name="Mariac C."/>
            <person name="Albertini E."/>
            <person name="Pupilli F."/>
            <person name="Ortiz J.P.A."/>
            <person name="Leblanc O."/>
        </authorList>
    </citation>
    <scope>NUCLEOTIDE SEQUENCE [LARGE SCALE GENOMIC DNA]</scope>
    <source>
        <strain evidence="2">R1</strain>
        <tissue evidence="2">Leaf</tissue>
    </source>
</reference>
<dbReference type="EMBL" id="CP144745">
    <property type="protein sequence ID" value="WVZ52591.1"/>
    <property type="molecule type" value="Genomic_DNA"/>
</dbReference>